<reference evidence="3" key="1">
    <citation type="journal article" date="2019" name="Int. J. Syst. Evol. Microbiol.">
        <title>The Global Catalogue of Microorganisms (GCM) 10K type strain sequencing project: providing services to taxonomists for standard genome sequencing and annotation.</title>
        <authorList>
            <consortium name="The Broad Institute Genomics Platform"/>
            <consortium name="The Broad Institute Genome Sequencing Center for Infectious Disease"/>
            <person name="Wu L."/>
            <person name="Ma J."/>
        </authorList>
    </citation>
    <scope>NUCLEOTIDE SEQUENCE [LARGE SCALE GENOMIC DNA]</scope>
    <source>
        <strain evidence="3">CGMCC 1.18437</strain>
    </source>
</reference>
<evidence type="ECO:0000313" key="2">
    <source>
        <dbReference type="EMBL" id="GHF63346.1"/>
    </source>
</evidence>
<gene>
    <name evidence="2" type="ORF">GCM10017781_44110</name>
</gene>
<dbReference type="EMBL" id="BNAJ01000018">
    <property type="protein sequence ID" value="GHF63346.1"/>
    <property type="molecule type" value="Genomic_DNA"/>
</dbReference>
<organism evidence="2 3">
    <name type="scientific">Deinococcus metalli</name>
    <dbReference type="NCBI Taxonomy" id="1141878"/>
    <lineage>
        <taxon>Bacteria</taxon>
        <taxon>Thermotogati</taxon>
        <taxon>Deinococcota</taxon>
        <taxon>Deinococci</taxon>
        <taxon>Deinococcales</taxon>
        <taxon>Deinococcaceae</taxon>
        <taxon>Deinococcus</taxon>
    </lineage>
</organism>
<comment type="caution">
    <text evidence="2">The sequence shown here is derived from an EMBL/GenBank/DDBJ whole genome shotgun (WGS) entry which is preliminary data.</text>
</comment>
<evidence type="ECO:0000256" key="1">
    <source>
        <dbReference type="SAM" id="MobiDB-lite"/>
    </source>
</evidence>
<accession>A0ABQ3JUQ1</accession>
<name>A0ABQ3JUQ1_9DEIO</name>
<sequence>MGAVASMRVMTGICVGTVIHAVVRVMVRDGMTIYSSVSGHLMRVVLVTNAGMARLGRRRRALCAGARVSSVVQALAQVRLADDCGVVGEVRDGSGAVDMDALDAVDAGEPVFQAGELAAVVAIVEGHFEDGAAGGARCVVVRVVGHPCLLEVKRSRGSDNTTGRTAVRPEGDVTGLDVRCT</sequence>
<protein>
    <submittedName>
        <fullName evidence="2">Uncharacterized protein</fullName>
    </submittedName>
</protein>
<feature type="region of interest" description="Disordered" evidence="1">
    <location>
        <begin position="156"/>
        <end position="181"/>
    </location>
</feature>
<evidence type="ECO:0000313" key="3">
    <source>
        <dbReference type="Proteomes" id="UP000619376"/>
    </source>
</evidence>
<dbReference type="Proteomes" id="UP000619376">
    <property type="component" value="Unassembled WGS sequence"/>
</dbReference>
<keyword evidence="3" id="KW-1185">Reference proteome</keyword>
<proteinExistence type="predicted"/>